<evidence type="ECO:0000256" key="1">
    <source>
        <dbReference type="SAM" id="MobiDB-lite"/>
    </source>
</evidence>
<protein>
    <submittedName>
        <fullName evidence="2">Uncharacterized protein</fullName>
    </submittedName>
</protein>
<evidence type="ECO:0000313" key="3">
    <source>
        <dbReference type="Proteomes" id="UP000323386"/>
    </source>
</evidence>
<name>A0A5C3F422_9BASI</name>
<gene>
    <name evidence="2" type="ORF">PSFLO_04214</name>
</gene>
<organism evidence="2 3">
    <name type="scientific">Pseudozyma flocculosa</name>
    <dbReference type="NCBI Taxonomy" id="84751"/>
    <lineage>
        <taxon>Eukaryota</taxon>
        <taxon>Fungi</taxon>
        <taxon>Dikarya</taxon>
        <taxon>Basidiomycota</taxon>
        <taxon>Ustilaginomycotina</taxon>
        <taxon>Ustilaginomycetes</taxon>
        <taxon>Ustilaginales</taxon>
        <taxon>Ustilaginaceae</taxon>
        <taxon>Pseudozyma</taxon>
    </lineage>
</organism>
<dbReference type="AlphaFoldDB" id="A0A5C3F422"/>
<sequence>MRTPASSFGRHRRMLPSAGPKQLRPVLCTRSGHPSAHAPTPLAVLSLCWLHVADRSPLDLPPSISGLGLARASPTGSLSSFKRPPLGTATIRGDACNRNSAERPLIACFARLSPYPCLSD</sequence>
<dbReference type="EMBL" id="OOIP01000011">
    <property type="protein sequence ID" value="SPO38735.1"/>
    <property type="molecule type" value="Genomic_DNA"/>
</dbReference>
<keyword evidence="3" id="KW-1185">Reference proteome</keyword>
<feature type="region of interest" description="Disordered" evidence="1">
    <location>
        <begin position="1"/>
        <end position="24"/>
    </location>
</feature>
<accession>A0A5C3F422</accession>
<proteinExistence type="predicted"/>
<dbReference type="Proteomes" id="UP000323386">
    <property type="component" value="Unassembled WGS sequence"/>
</dbReference>
<reference evidence="2 3" key="1">
    <citation type="submission" date="2018-03" db="EMBL/GenBank/DDBJ databases">
        <authorList>
            <person name="Guldener U."/>
        </authorList>
    </citation>
    <scope>NUCLEOTIDE SEQUENCE [LARGE SCALE GENOMIC DNA]</scope>
    <source>
        <strain evidence="2 3">DAOM196992</strain>
    </source>
</reference>
<evidence type="ECO:0000313" key="2">
    <source>
        <dbReference type="EMBL" id="SPO38735.1"/>
    </source>
</evidence>